<dbReference type="InterPro" id="IPR036388">
    <property type="entry name" value="WH-like_DNA-bd_sf"/>
</dbReference>
<comment type="caution">
    <text evidence="3">The sequence shown here is derived from an EMBL/GenBank/DDBJ whole genome shotgun (WGS) entry which is preliminary data.</text>
</comment>
<feature type="compositionally biased region" description="Low complexity" evidence="1">
    <location>
        <begin position="112"/>
        <end position="126"/>
    </location>
</feature>
<evidence type="ECO:0000313" key="3">
    <source>
        <dbReference type="EMBL" id="MDT2599453.1"/>
    </source>
</evidence>
<protein>
    <submittedName>
        <fullName evidence="3">Conserved phage C-terminal domain-containing protein</fullName>
    </submittedName>
</protein>
<feature type="domain" description="Phage conserved hypothetical protein C-terminal" evidence="2">
    <location>
        <begin position="143"/>
        <end position="220"/>
    </location>
</feature>
<proteinExistence type="predicted"/>
<accession>A0ABU3EX64</accession>
<reference evidence="3 4" key="1">
    <citation type="submission" date="2023-03" db="EMBL/GenBank/DDBJ databases">
        <authorList>
            <person name="Shen W."/>
            <person name="Cai J."/>
        </authorList>
    </citation>
    <scope>NUCLEOTIDE SEQUENCE [LARGE SCALE GENOMIC DNA]</scope>
    <source>
        <strain evidence="3 4">D6-4</strain>
    </source>
</reference>
<feature type="region of interest" description="Disordered" evidence="1">
    <location>
        <begin position="105"/>
        <end position="130"/>
    </location>
</feature>
<dbReference type="Proteomes" id="UP001252875">
    <property type="component" value="Unassembled WGS sequence"/>
</dbReference>
<dbReference type="InterPro" id="IPR011741">
    <property type="entry name" value="Phg_2220_C"/>
</dbReference>
<keyword evidence="4" id="KW-1185">Reference proteome</keyword>
<organism evidence="3 4">
    <name type="scientific">Enterococcus hulanensis</name>
    <dbReference type="NCBI Taxonomy" id="2559929"/>
    <lineage>
        <taxon>Bacteria</taxon>
        <taxon>Bacillati</taxon>
        <taxon>Bacillota</taxon>
        <taxon>Bacilli</taxon>
        <taxon>Lactobacillales</taxon>
        <taxon>Enterococcaceae</taxon>
        <taxon>Enterococcus</taxon>
    </lineage>
</organism>
<name>A0ABU3EX64_9ENTE</name>
<dbReference type="Pfam" id="PF13730">
    <property type="entry name" value="HTH_36"/>
    <property type="match status" value="1"/>
</dbReference>
<dbReference type="Pfam" id="PF09524">
    <property type="entry name" value="Phg_2220_C"/>
    <property type="match status" value="1"/>
</dbReference>
<evidence type="ECO:0000313" key="4">
    <source>
        <dbReference type="Proteomes" id="UP001252875"/>
    </source>
</evidence>
<sequence length="240" mass="27184">MRKIAKANRGFKGIWIPASSWLDENLTLQEMLFLAEIDSLDVNEQGCYASNKHFSDFFGLSKSRSSEIINSLADKNYITIKYSIEGKEVKRRSIKVFGKSKGGIRNPEEGYSENTTGSNTSFSNTNIDKDIMSGKPSIPYSEIIDYLNKQTGKSFKSSTQSSKKLIKARWNEGYRLEDFKKVIDNKVVDWTGKIFDDGSPAENYLQPSTLFAGKFETYLNQVPKKINQGNEMRSNNSVVF</sequence>
<dbReference type="Gene3D" id="1.10.10.10">
    <property type="entry name" value="Winged helix-like DNA-binding domain superfamily/Winged helix DNA-binding domain"/>
    <property type="match status" value="1"/>
</dbReference>
<evidence type="ECO:0000256" key="1">
    <source>
        <dbReference type="SAM" id="MobiDB-lite"/>
    </source>
</evidence>
<evidence type="ECO:0000259" key="2">
    <source>
        <dbReference type="Pfam" id="PF09524"/>
    </source>
</evidence>
<dbReference type="EMBL" id="JARPYI010000002">
    <property type="protein sequence ID" value="MDT2599453.1"/>
    <property type="molecule type" value="Genomic_DNA"/>
</dbReference>
<dbReference type="RefSeq" id="WP_311822099.1">
    <property type="nucleotide sequence ID" value="NZ_JARPYF010000012.1"/>
</dbReference>
<gene>
    <name evidence="3" type="ORF">P7D85_06675</name>
</gene>
<dbReference type="NCBIfam" id="TIGR02220">
    <property type="entry name" value="phg_TIGR02220"/>
    <property type="match status" value="1"/>
</dbReference>